<comment type="caution">
    <text evidence="3">The sequence shown here is derived from an EMBL/GenBank/DDBJ whole genome shotgun (WGS) entry which is preliminary data.</text>
</comment>
<organism evidence="3 4">
    <name type="scientific">Candidatus Abzuiibacterium crystallinum</name>
    <dbReference type="NCBI Taxonomy" id="1974748"/>
    <lineage>
        <taxon>Bacteria</taxon>
        <taxon>Pseudomonadati</taxon>
        <taxon>Candidatus Omnitrophota</taxon>
        <taxon>Candidatus Abzuiibacterium</taxon>
    </lineage>
</organism>
<keyword evidence="2" id="KW-0732">Signal</keyword>
<keyword evidence="1" id="KW-0472">Membrane</keyword>
<dbReference type="AlphaFoldDB" id="A0A2H0LN04"/>
<accession>A0A2H0LN04</accession>
<gene>
    <name evidence="3" type="ORF">COV74_10685</name>
</gene>
<evidence type="ECO:0000313" key="3">
    <source>
        <dbReference type="EMBL" id="PIQ85054.1"/>
    </source>
</evidence>
<feature type="chain" id="PRO_5013890474" evidence="2">
    <location>
        <begin position="25"/>
        <end position="90"/>
    </location>
</feature>
<evidence type="ECO:0000313" key="4">
    <source>
        <dbReference type="Proteomes" id="UP000230859"/>
    </source>
</evidence>
<evidence type="ECO:0000256" key="1">
    <source>
        <dbReference type="SAM" id="Phobius"/>
    </source>
</evidence>
<protein>
    <submittedName>
        <fullName evidence="3">Uncharacterized protein</fullName>
    </submittedName>
</protein>
<keyword evidence="1" id="KW-0812">Transmembrane</keyword>
<reference evidence="3 4" key="1">
    <citation type="submission" date="2017-09" db="EMBL/GenBank/DDBJ databases">
        <title>Depth-based differentiation of microbial function through sediment-hosted aquifers and enrichment of novel symbionts in the deep terrestrial subsurface.</title>
        <authorList>
            <person name="Probst A.J."/>
            <person name="Ladd B."/>
            <person name="Jarett J.K."/>
            <person name="Geller-Mcgrath D.E."/>
            <person name="Sieber C.M."/>
            <person name="Emerson J.B."/>
            <person name="Anantharaman K."/>
            <person name="Thomas B.C."/>
            <person name="Malmstrom R."/>
            <person name="Stieglmeier M."/>
            <person name="Klingl A."/>
            <person name="Woyke T."/>
            <person name="Ryan C.M."/>
            <person name="Banfield J.F."/>
        </authorList>
    </citation>
    <scope>NUCLEOTIDE SEQUENCE [LARGE SCALE GENOMIC DNA]</scope>
    <source>
        <strain evidence="3">CG11_big_fil_rev_8_21_14_0_20_45_26</strain>
    </source>
</reference>
<dbReference type="EMBL" id="PCVY01000076">
    <property type="protein sequence ID" value="PIQ85054.1"/>
    <property type="molecule type" value="Genomic_DNA"/>
</dbReference>
<name>A0A2H0LN04_9BACT</name>
<keyword evidence="1" id="KW-1133">Transmembrane helix</keyword>
<evidence type="ECO:0000256" key="2">
    <source>
        <dbReference type="SAM" id="SignalP"/>
    </source>
</evidence>
<dbReference type="Proteomes" id="UP000230859">
    <property type="component" value="Unassembled WGS sequence"/>
</dbReference>
<sequence length="90" mass="9637">MKRFIHSGALLGAFFLLTPHAVWAGTCALCKQALASGGWSGLVQGFYWSIILIGGIPLIILGTAGVIVFRIWKAENKASSNSTESRSEEN</sequence>
<feature type="transmembrane region" description="Helical" evidence="1">
    <location>
        <begin position="48"/>
        <end position="72"/>
    </location>
</feature>
<feature type="signal peptide" evidence="2">
    <location>
        <begin position="1"/>
        <end position="24"/>
    </location>
</feature>
<proteinExistence type="predicted"/>